<dbReference type="InterPro" id="IPR013216">
    <property type="entry name" value="Methyltransf_11"/>
</dbReference>
<dbReference type="InterPro" id="IPR029063">
    <property type="entry name" value="SAM-dependent_MTases_sf"/>
</dbReference>
<dbReference type="Pfam" id="PF08241">
    <property type="entry name" value="Methyltransf_11"/>
    <property type="match status" value="1"/>
</dbReference>
<dbReference type="PANTHER" id="PTHR43591:SF24">
    <property type="entry name" value="2-METHOXY-6-POLYPRENYL-1,4-BENZOQUINOL METHYLASE, MITOCHONDRIAL"/>
    <property type="match status" value="1"/>
</dbReference>
<keyword evidence="2" id="KW-0489">Methyltransferase</keyword>
<dbReference type="GO" id="GO:0032259">
    <property type="term" value="P:methylation"/>
    <property type="evidence" value="ECO:0007669"/>
    <property type="project" value="UniProtKB-KW"/>
</dbReference>
<keyword evidence="2" id="KW-0808">Transferase</keyword>
<reference evidence="3" key="1">
    <citation type="journal article" date="2019" name="Int. J. Syst. Evol. Microbiol.">
        <title>The Global Catalogue of Microorganisms (GCM) 10K type strain sequencing project: providing services to taxonomists for standard genome sequencing and annotation.</title>
        <authorList>
            <consortium name="The Broad Institute Genomics Platform"/>
            <consortium name="The Broad Institute Genome Sequencing Center for Infectious Disease"/>
            <person name="Wu L."/>
            <person name="Ma J."/>
        </authorList>
    </citation>
    <scope>NUCLEOTIDE SEQUENCE [LARGE SCALE GENOMIC DNA]</scope>
    <source>
        <strain evidence="3">JCM 18127</strain>
    </source>
</reference>
<gene>
    <name evidence="2" type="ORF">GCM10023226_13410</name>
</gene>
<dbReference type="RefSeq" id="WP_345263918.1">
    <property type="nucleotide sequence ID" value="NZ_BAABIM010000001.1"/>
</dbReference>
<accession>A0ABP8W0Q6</accession>
<proteinExistence type="predicted"/>
<dbReference type="SUPFAM" id="SSF53335">
    <property type="entry name" value="S-adenosyl-L-methionine-dependent methyltransferases"/>
    <property type="match status" value="1"/>
</dbReference>
<dbReference type="CDD" id="cd02440">
    <property type="entry name" value="AdoMet_MTases"/>
    <property type="match status" value="1"/>
</dbReference>
<dbReference type="PANTHER" id="PTHR43591">
    <property type="entry name" value="METHYLTRANSFERASE"/>
    <property type="match status" value="1"/>
</dbReference>
<evidence type="ECO:0000313" key="3">
    <source>
        <dbReference type="Proteomes" id="UP001500621"/>
    </source>
</evidence>
<evidence type="ECO:0000259" key="1">
    <source>
        <dbReference type="Pfam" id="PF08241"/>
    </source>
</evidence>
<feature type="domain" description="Methyltransferase type 11" evidence="1">
    <location>
        <begin position="51"/>
        <end position="147"/>
    </location>
</feature>
<organism evidence="2 3">
    <name type="scientific">Nocardioides nanhaiensis</name>
    <dbReference type="NCBI Taxonomy" id="1476871"/>
    <lineage>
        <taxon>Bacteria</taxon>
        <taxon>Bacillati</taxon>
        <taxon>Actinomycetota</taxon>
        <taxon>Actinomycetes</taxon>
        <taxon>Propionibacteriales</taxon>
        <taxon>Nocardioidaceae</taxon>
        <taxon>Nocardioides</taxon>
    </lineage>
</organism>
<sequence>MTEEVRELWDAQADAFDDEPDHGLRDPDVRAAWAALLTAHLLAAAEGLDVVDLGCGTGSLAVLLAEAGHRVRGLDLSPAMVEQARAKVEAHGVGERVSLAVGDAADPPGEPGSADLVLCRHVLWALPDPSAALARWVRLLRPGGRLLLVEGSWHTGAGLTGAECRRLVLEHRRQADVVALTDPALWGGPISDERYLVVSRS</sequence>
<comment type="caution">
    <text evidence="2">The sequence shown here is derived from an EMBL/GenBank/DDBJ whole genome shotgun (WGS) entry which is preliminary data.</text>
</comment>
<dbReference type="Gene3D" id="3.40.50.150">
    <property type="entry name" value="Vaccinia Virus protein VP39"/>
    <property type="match status" value="1"/>
</dbReference>
<dbReference type="EMBL" id="BAABIM010000001">
    <property type="protein sequence ID" value="GAA4677476.1"/>
    <property type="molecule type" value="Genomic_DNA"/>
</dbReference>
<protein>
    <submittedName>
        <fullName evidence="2">Class I SAM-dependent methyltransferase</fullName>
    </submittedName>
</protein>
<dbReference type="GO" id="GO:0008168">
    <property type="term" value="F:methyltransferase activity"/>
    <property type="evidence" value="ECO:0007669"/>
    <property type="project" value="UniProtKB-KW"/>
</dbReference>
<name>A0ABP8W0Q6_9ACTN</name>
<dbReference type="Proteomes" id="UP001500621">
    <property type="component" value="Unassembled WGS sequence"/>
</dbReference>
<evidence type="ECO:0000313" key="2">
    <source>
        <dbReference type="EMBL" id="GAA4677476.1"/>
    </source>
</evidence>
<keyword evidence="3" id="KW-1185">Reference proteome</keyword>